<feature type="region of interest" description="Disordered" evidence="1">
    <location>
        <begin position="1"/>
        <end position="107"/>
    </location>
</feature>
<evidence type="ECO:0000313" key="3">
    <source>
        <dbReference type="Proteomes" id="UP001642360"/>
    </source>
</evidence>
<gene>
    <name evidence="2" type="ORF">ILEXP_LOCUS55539</name>
</gene>
<feature type="compositionally biased region" description="Polar residues" evidence="1">
    <location>
        <begin position="57"/>
        <end position="70"/>
    </location>
</feature>
<comment type="caution">
    <text evidence="2">The sequence shown here is derived from an EMBL/GenBank/DDBJ whole genome shotgun (WGS) entry which is preliminary data.</text>
</comment>
<feature type="compositionally biased region" description="Gly residues" evidence="1">
    <location>
        <begin position="93"/>
        <end position="107"/>
    </location>
</feature>
<reference evidence="2 3" key="1">
    <citation type="submission" date="2024-02" db="EMBL/GenBank/DDBJ databases">
        <authorList>
            <person name="Vignale AGUSTIN F."/>
            <person name="Sosa J E."/>
            <person name="Modenutti C."/>
        </authorList>
    </citation>
    <scope>NUCLEOTIDE SEQUENCE [LARGE SCALE GENOMIC DNA]</scope>
</reference>
<evidence type="ECO:0000313" key="2">
    <source>
        <dbReference type="EMBL" id="CAK9185163.1"/>
    </source>
</evidence>
<accession>A0ABC8UVV4</accession>
<organism evidence="2 3">
    <name type="scientific">Ilex paraguariensis</name>
    <name type="common">yerba mate</name>
    <dbReference type="NCBI Taxonomy" id="185542"/>
    <lineage>
        <taxon>Eukaryota</taxon>
        <taxon>Viridiplantae</taxon>
        <taxon>Streptophyta</taxon>
        <taxon>Embryophyta</taxon>
        <taxon>Tracheophyta</taxon>
        <taxon>Spermatophyta</taxon>
        <taxon>Magnoliopsida</taxon>
        <taxon>eudicotyledons</taxon>
        <taxon>Gunneridae</taxon>
        <taxon>Pentapetalae</taxon>
        <taxon>asterids</taxon>
        <taxon>campanulids</taxon>
        <taxon>Aquifoliales</taxon>
        <taxon>Aquifoliaceae</taxon>
        <taxon>Ilex</taxon>
    </lineage>
</organism>
<protein>
    <submittedName>
        <fullName evidence="2">Uncharacterized protein</fullName>
    </submittedName>
</protein>
<sequence length="168" mass="16864">MEMEMGIGESGSPPKPGSTNVLTRSSGDSYPSMVTPMIGGDAGCVPVGGARKGGEGDSSQAQGKGTTHKQLSGAKGGGANYPGDTTDKEFLGVGSGGRRLNGDGMVGSKGTRTNHIGDAMPSLGDACLGAVRENGSTAREAQQDGSTRPYNLLGGAILSGEQRFGMLR</sequence>
<evidence type="ECO:0000256" key="1">
    <source>
        <dbReference type="SAM" id="MobiDB-lite"/>
    </source>
</evidence>
<feature type="compositionally biased region" description="Polar residues" evidence="1">
    <location>
        <begin position="17"/>
        <end position="29"/>
    </location>
</feature>
<keyword evidence="3" id="KW-1185">Reference proteome</keyword>
<dbReference type="AlphaFoldDB" id="A0ABC8UVV4"/>
<name>A0ABC8UVV4_9AQUA</name>
<dbReference type="Proteomes" id="UP001642360">
    <property type="component" value="Unassembled WGS sequence"/>
</dbReference>
<dbReference type="EMBL" id="CAUOFW020009202">
    <property type="protein sequence ID" value="CAK9185163.1"/>
    <property type="molecule type" value="Genomic_DNA"/>
</dbReference>
<proteinExistence type="predicted"/>